<dbReference type="SUPFAM" id="SSF52540">
    <property type="entry name" value="P-loop containing nucleoside triphosphate hydrolases"/>
    <property type="match status" value="1"/>
</dbReference>
<evidence type="ECO:0000256" key="3">
    <source>
        <dbReference type="ARBA" id="ARBA00022692"/>
    </source>
</evidence>
<feature type="transmembrane region" description="Helical" evidence="8">
    <location>
        <begin position="550"/>
        <end position="573"/>
    </location>
</feature>
<name>A0AAD4RWC9_9MAGN</name>
<keyword evidence="11" id="KW-1185">Reference proteome</keyword>
<proteinExistence type="predicted"/>
<keyword evidence="5" id="KW-0067">ATP-binding</keyword>
<dbReference type="InterPro" id="IPR003593">
    <property type="entry name" value="AAA+_ATPase"/>
</dbReference>
<dbReference type="GO" id="GO:0140359">
    <property type="term" value="F:ABC-type transporter activity"/>
    <property type="evidence" value="ECO:0007669"/>
    <property type="project" value="InterPro"/>
</dbReference>
<evidence type="ECO:0000256" key="1">
    <source>
        <dbReference type="ARBA" id="ARBA00004141"/>
    </source>
</evidence>
<evidence type="ECO:0000256" key="2">
    <source>
        <dbReference type="ARBA" id="ARBA00022448"/>
    </source>
</evidence>
<dbReference type="GO" id="GO:0016887">
    <property type="term" value="F:ATP hydrolysis activity"/>
    <property type="evidence" value="ECO:0007669"/>
    <property type="project" value="InterPro"/>
</dbReference>
<feature type="domain" description="ABC transporter" evidence="9">
    <location>
        <begin position="94"/>
        <end position="333"/>
    </location>
</feature>
<feature type="transmembrane region" description="Helical" evidence="8">
    <location>
        <begin position="473"/>
        <end position="494"/>
    </location>
</feature>
<evidence type="ECO:0000256" key="7">
    <source>
        <dbReference type="ARBA" id="ARBA00023136"/>
    </source>
</evidence>
<organism evidence="10 11">
    <name type="scientific">Papaver atlanticum</name>
    <dbReference type="NCBI Taxonomy" id="357466"/>
    <lineage>
        <taxon>Eukaryota</taxon>
        <taxon>Viridiplantae</taxon>
        <taxon>Streptophyta</taxon>
        <taxon>Embryophyta</taxon>
        <taxon>Tracheophyta</taxon>
        <taxon>Spermatophyta</taxon>
        <taxon>Magnoliopsida</taxon>
        <taxon>Ranunculales</taxon>
        <taxon>Papaveraceae</taxon>
        <taxon>Papaveroideae</taxon>
        <taxon>Papaver</taxon>
    </lineage>
</organism>
<evidence type="ECO:0000256" key="8">
    <source>
        <dbReference type="SAM" id="Phobius"/>
    </source>
</evidence>
<dbReference type="GO" id="GO:0005524">
    <property type="term" value="F:ATP binding"/>
    <property type="evidence" value="ECO:0007669"/>
    <property type="project" value="UniProtKB-KW"/>
</dbReference>
<gene>
    <name evidence="10" type="ORF">MKW98_005224</name>
</gene>
<dbReference type="Pfam" id="PF01061">
    <property type="entry name" value="ABC2_membrane"/>
    <property type="match status" value="1"/>
</dbReference>
<dbReference type="InterPro" id="IPR017871">
    <property type="entry name" value="ABC_transporter-like_CS"/>
</dbReference>
<evidence type="ECO:0000313" key="11">
    <source>
        <dbReference type="Proteomes" id="UP001202328"/>
    </source>
</evidence>
<evidence type="ECO:0000313" key="10">
    <source>
        <dbReference type="EMBL" id="KAI3836891.1"/>
    </source>
</evidence>
<dbReference type="AlphaFoldDB" id="A0AAD4RWC9"/>
<dbReference type="InterPro" id="IPR027417">
    <property type="entry name" value="P-loop_NTPase"/>
</dbReference>
<dbReference type="Gene3D" id="3.40.50.300">
    <property type="entry name" value="P-loop containing nucleotide triphosphate hydrolases"/>
    <property type="match status" value="1"/>
</dbReference>
<reference evidence="10" key="1">
    <citation type="submission" date="2022-04" db="EMBL/GenBank/DDBJ databases">
        <title>A functionally conserved STORR gene fusion in Papaver species that diverged 16.8 million years ago.</title>
        <authorList>
            <person name="Catania T."/>
        </authorList>
    </citation>
    <scope>NUCLEOTIDE SEQUENCE</scope>
    <source>
        <strain evidence="10">S-188037</strain>
    </source>
</reference>
<comment type="subcellular location">
    <subcellularLocation>
        <location evidence="1">Membrane</location>
        <topology evidence="1">Multi-pass membrane protein</topology>
    </subcellularLocation>
</comment>
<keyword evidence="6 8" id="KW-1133">Transmembrane helix</keyword>
<dbReference type="Pfam" id="PF00005">
    <property type="entry name" value="ABC_tran"/>
    <property type="match status" value="1"/>
</dbReference>
<evidence type="ECO:0000259" key="9">
    <source>
        <dbReference type="PROSITE" id="PS50893"/>
    </source>
</evidence>
<dbReference type="InterPro" id="IPR013525">
    <property type="entry name" value="ABC2_TM"/>
</dbReference>
<dbReference type="PANTHER" id="PTHR48041">
    <property type="entry name" value="ABC TRANSPORTER G FAMILY MEMBER 28"/>
    <property type="match status" value="1"/>
</dbReference>
<dbReference type="PROSITE" id="PS50893">
    <property type="entry name" value="ABC_TRANSPORTER_2"/>
    <property type="match status" value="1"/>
</dbReference>
<dbReference type="PROSITE" id="PS00211">
    <property type="entry name" value="ABC_TRANSPORTER_1"/>
    <property type="match status" value="1"/>
</dbReference>
<dbReference type="InterPro" id="IPR003439">
    <property type="entry name" value="ABC_transporter-like_ATP-bd"/>
</dbReference>
<dbReference type="PANTHER" id="PTHR48041:SF11">
    <property type="entry name" value="ABC TRANSPORTER G FAMILY MEMBER 16"/>
    <property type="match status" value="1"/>
</dbReference>
<dbReference type="FunFam" id="3.40.50.300:FF:000530">
    <property type="entry name" value="ABC transporter G family member 6"/>
    <property type="match status" value="1"/>
</dbReference>
<feature type="transmembrane region" description="Helical" evidence="8">
    <location>
        <begin position="605"/>
        <end position="622"/>
    </location>
</feature>
<dbReference type="Proteomes" id="UP001202328">
    <property type="component" value="Unassembled WGS sequence"/>
</dbReference>
<keyword evidence="7 8" id="KW-0472">Membrane</keyword>
<evidence type="ECO:0000256" key="6">
    <source>
        <dbReference type="ARBA" id="ARBA00022989"/>
    </source>
</evidence>
<sequence length="726" mass="80873">MEYSENLPDKTIKTISEISPVFHDAVSNRVEHVNNLEGSDHQAPDQQKVVDLGDMTDLVPKPVLFVLSFNNLVYTVESNRQSSRVVAPNVVDMVETAETSRFSSTKILLNDISGAARDGEILAVLGASGSGKSTLIDALAGRIDKRSLKGSVMLNDEALNTRLLKLLSAYVMQDDLLFPMLTVEETLMFSAELRLPCLLSKSKKKARVEALIDQLGLQNAAKTIIGDESHRGVSGGERRRVSIGINIIHDPVILFLDEPTSGLDSSSALTVVKTLQRIAQSGSIVIMSIHQPTYRILGLLDRLTFLSRGQIVYSGTPTDLSRFFSDLGHSISENENSTEFALDLINEYQGSEGGTKCFTELYKSWQKMQYPGSSDSGKCSLSLRDAIRTSISRGKLASSSPYNHSSPTSMISTATNPFWVEFMVLTKRSMKNSSRMPEVFIARLVPMIVTCLVIASIYWQLDISLKGAQERLGCFGFLIVIAYFSCGDALPLLFQERCILCRETAYNAYHYSSYVLSKTVTEMPSLVILSLAITITTFWAVGLAGGFHGYLFLFVTVLASFWAGSSLMAFISAVVPHIMMGYIIVLLSLGFFFLFSGVFINRDRIPWYWIWLHYLSLLKYPFEGVMQNEFDDPLKCFVRGVQMFDRTPLAGIQSDMKLKFLKMLSDASGMNVNSNTCITTGVDILRESGFTALNKWSCLWITVAWGFFFRILFYISLVFGNKNKRR</sequence>
<keyword evidence="3 8" id="KW-0812">Transmembrane</keyword>
<protein>
    <recommendedName>
        <fullName evidence="9">ABC transporter domain-containing protein</fullName>
    </recommendedName>
</protein>
<feature type="transmembrane region" description="Helical" evidence="8">
    <location>
        <begin position="523"/>
        <end position="543"/>
    </location>
</feature>
<keyword evidence="2" id="KW-0813">Transport</keyword>
<dbReference type="InterPro" id="IPR050352">
    <property type="entry name" value="ABCG_transporters"/>
</dbReference>
<dbReference type="EMBL" id="JAJJMB010017633">
    <property type="protein sequence ID" value="KAI3836891.1"/>
    <property type="molecule type" value="Genomic_DNA"/>
</dbReference>
<evidence type="ECO:0000256" key="5">
    <source>
        <dbReference type="ARBA" id="ARBA00022840"/>
    </source>
</evidence>
<feature type="transmembrane region" description="Helical" evidence="8">
    <location>
        <begin position="440"/>
        <end position="461"/>
    </location>
</feature>
<accession>A0AAD4RWC9</accession>
<dbReference type="CDD" id="cd03213">
    <property type="entry name" value="ABCG_EPDR"/>
    <property type="match status" value="1"/>
</dbReference>
<comment type="caution">
    <text evidence="10">The sequence shown here is derived from an EMBL/GenBank/DDBJ whole genome shotgun (WGS) entry which is preliminary data.</text>
</comment>
<feature type="transmembrane region" description="Helical" evidence="8">
    <location>
        <begin position="699"/>
        <end position="720"/>
    </location>
</feature>
<dbReference type="GO" id="GO:0016020">
    <property type="term" value="C:membrane"/>
    <property type="evidence" value="ECO:0007669"/>
    <property type="project" value="UniProtKB-SubCell"/>
</dbReference>
<evidence type="ECO:0000256" key="4">
    <source>
        <dbReference type="ARBA" id="ARBA00022741"/>
    </source>
</evidence>
<feature type="transmembrane region" description="Helical" evidence="8">
    <location>
        <begin position="579"/>
        <end position="600"/>
    </location>
</feature>
<keyword evidence="4" id="KW-0547">Nucleotide-binding</keyword>
<dbReference type="SMART" id="SM00382">
    <property type="entry name" value="AAA"/>
    <property type="match status" value="1"/>
</dbReference>